<evidence type="ECO:0000256" key="6">
    <source>
        <dbReference type="ARBA" id="ARBA00022989"/>
    </source>
</evidence>
<dbReference type="InterPro" id="IPR047196">
    <property type="entry name" value="YidC_ALB_C"/>
</dbReference>
<evidence type="ECO:0000256" key="7">
    <source>
        <dbReference type="ARBA" id="ARBA00023136"/>
    </source>
</evidence>
<evidence type="ECO:0000256" key="9">
    <source>
        <dbReference type="SAM" id="Phobius"/>
    </source>
</evidence>
<feature type="transmembrane region" description="Helical" evidence="9">
    <location>
        <begin position="12"/>
        <end position="30"/>
    </location>
</feature>
<evidence type="ECO:0000256" key="4">
    <source>
        <dbReference type="ARBA" id="ARBA00022692"/>
    </source>
</evidence>
<evidence type="ECO:0000313" key="11">
    <source>
        <dbReference type="EMBL" id="VAW31793.1"/>
    </source>
</evidence>
<feature type="transmembrane region" description="Helical" evidence="9">
    <location>
        <begin position="76"/>
        <end position="96"/>
    </location>
</feature>
<keyword evidence="7 9" id="KW-0472">Membrane</keyword>
<keyword evidence="5" id="KW-0653">Protein transport</keyword>
<dbReference type="AlphaFoldDB" id="A0A3B0UUK5"/>
<dbReference type="InterPro" id="IPR001708">
    <property type="entry name" value="YidC/ALB3/OXA1/COX18"/>
</dbReference>
<evidence type="ECO:0000256" key="8">
    <source>
        <dbReference type="ARBA" id="ARBA00023186"/>
    </source>
</evidence>
<evidence type="ECO:0000256" key="2">
    <source>
        <dbReference type="ARBA" id="ARBA00022448"/>
    </source>
</evidence>
<keyword evidence="2" id="KW-0813">Transport</keyword>
<dbReference type="GO" id="GO:0015031">
    <property type="term" value="P:protein transport"/>
    <property type="evidence" value="ECO:0007669"/>
    <property type="project" value="UniProtKB-KW"/>
</dbReference>
<comment type="subcellular location">
    <subcellularLocation>
        <location evidence="1">Cell membrane</location>
        <topology evidence="1">Multi-pass membrane protein</topology>
    </subcellularLocation>
</comment>
<name>A0A3B0UUK5_9ZZZZ</name>
<dbReference type="GO" id="GO:0005886">
    <property type="term" value="C:plasma membrane"/>
    <property type="evidence" value="ECO:0007669"/>
    <property type="project" value="UniProtKB-SubCell"/>
</dbReference>
<dbReference type="EMBL" id="UOEV01000003">
    <property type="protein sequence ID" value="VAW31793.1"/>
    <property type="molecule type" value="Genomic_DNA"/>
</dbReference>
<keyword evidence="3" id="KW-1003">Cell membrane</keyword>
<accession>A0A3B0UUK5</accession>
<feature type="transmembrane region" description="Helical" evidence="9">
    <location>
        <begin position="179"/>
        <end position="200"/>
    </location>
</feature>
<dbReference type="Pfam" id="PF02096">
    <property type="entry name" value="60KD_IMP"/>
    <property type="match status" value="1"/>
</dbReference>
<organism evidence="11">
    <name type="scientific">hydrothermal vent metagenome</name>
    <dbReference type="NCBI Taxonomy" id="652676"/>
    <lineage>
        <taxon>unclassified sequences</taxon>
        <taxon>metagenomes</taxon>
        <taxon>ecological metagenomes</taxon>
    </lineage>
</organism>
<dbReference type="NCBIfam" id="TIGR03592">
    <property type="entry name" value="yidC_oxa1_cterm"/>
    <property type="match status" value="1"/>
</dbReference>
<feature type="domain" description="Membrane insertase YidC/Oxa/ALB C-terminal" evidence="10">
    <location>
        <begin position="11"/>
        <end position="216"/>
    </location>
</feature>
<gene>
    <name evidence="11" type="ORF">MNBD_CPR01-479</name>
</gene>
<keyword evidence="4 9" id="KW-0812">Transmembrane</keyword>
<proteinExistence type="predicted"/>
<evidence type="ECO:0000259" key="10">
    <source>
        <dbReference type="Pfam" id="PF02096"/>
    </source>
</evidence>
<sequence>MVHIIPGGDVGVAVIIITILIRLILLPFSLSAARTQHAMSSIEPKLKEIRKQHKDDKETQAQKTLEAYREANIKPFASIATTFLQIPLLLALYMVFRYEAFPTINTALLYSFISVPSVVSTQFLGIINVSGKSIVLAVLAGIAQYAQAVLMMKRTVKKKSATGGNTMDFSHILNTQMKYLFPIIIGVVAYTTSGAIALYFTATNIFGALQEVYLNRKLPKHDDTEVATIEKQNT</sequence>
<feature type="transmembrane region" description="Helical" evidence="9">
    <location>
        <begin position="133"/>
        <end position="152"/>
    </location>
</feature>
<protein>
    <recommendedName>
        <fullName evidence="10">Membrane insertase YidC/Oxa/ALB C-terminal domain-containing protein</fullName>
    </recommendedName>
</protein>
<dbReference type="GO" id="GO:0051205">
    <property type="term" value="P:protein insertion into membrane"/>
    <property type="evidence" value="ECO:0007669"/>
    <property type="project" value="TreeGrafter"/>
</dbReference>
<dbReference type="CDD" id="cd20070">
    <property type="entry name" value="5TM_YidC_Alb3"/>
    <property type="match status" value="1"/>
</dbReference>
<evidence type="ECO:0000256" key="3">
    <source>
        <dbReference type="ARBA" id="ARBA00022475"/>
    </source>
</evidence>
<evidence type="ECO:0000256" key="5">
    <source>
        <dbReference type="ARBA" id="ARBA00022927"/>
    </source>
</evidence>
<dbReference type="InterPro" id="IPR028055">
    <property type="entry name" value="YidC/Oxa/ALB_C"/>
</dbReference>
<dbReference type="GO" id="GO:0032977">
    <property type="term" value="F:membrane insertase activity"/>
    <property type="evidence" value="ECO:0007669"/>
    <property type="project" value="InterPro"/>
</dbReference>
<reference evidence="11" key="1">
    <citation type="submission" date="2018-06" db="EMBL/GenBank/DDBJ databases">
        <authorList>
            <person name="Zhirakovskaya E."/>
        </authorList>
    </citation>
    <scope>NUCLEOTIDE SEQUENCE</scope>
</reference>
<feature type="transmembrane region" description="Helical" evidence="9">
    <location>
        <begin position="108"/>
        <end position="127"/>
    </location>
</feature>
<dbReference type="PANTHER" id="PTHR12428:SF65">
    <property type="entry name" value="CYTOCHROME C OXIDASE ASSEMBLY PROTEIN COX18, MITOCHONDRIAL"/>
    <property type="match status" value="1"/>
</dbReference>
<dbReference type="PANTHER" id="PTHR12428">
    <property type="entry name" value="OXA1"/>
    <property type="match status" value="1"/>
</dbReference>
<keyword evidence="6 9" id="KW-1133">Transmembrane helix</keyword>
<keyword evidence="8" id="KW-0143">Chaperone</keyword>
<evidence type="ECO:0000256" key="1">
    <source>
        <dbReference type="ARBA" id="ARBA00004651"/>
    </source>
</evidence>